<dbReference type="GO" id="GO:0046983">
    <property type="term" value="F:protein dimerization activity"/>
    <property type="evidence" value="ECO:0007669"/>
    <property type="project" value="InterPro"/>
</dbReference>
<evidence type="ECO:0000256" key="3">
    <source>
        <dbReference type="ARBA" id="ARBA00023012"/>
    </source>
</evidence>
<dbReference type="Gene3D" id="1.20.5.1930">
    <property type="match status" value="1"/>
</dbReference>
<dbReference type="InterPro" id="IPR036890">
    <property type="entry name" value="HATPase_C_sf"/>
</dbReference>
<keyword evidence="1 7" id="KW-0808">Transferase</keyword>
<keyword evidence="5" id="KW-0472">Membrane</keyword>
<dbReference type="InterPro" id="IPR011712">
    <property type="entry name" value="Sig_transdc_His_kin_sub3_dim/P"/>
</dbReference>
<dbReference type="SUPFAM" id="SSF55874">
    <property type="entry name" value="ATPase domain of HSP90 chaperone/DNA topoisomerase II/histidine kinase"/>
    <property type="match status" value="1"/>
</dbReference>
<dbReference type="CDD" id="cd16917">
    <property type="entry name" value="HATPase_UhpB-NarQ-NarX-like"/>
    <property type="match status" value="1"/>
</dbReference>
<protein>
    <submittedName>
        <fullName evidence="7">Two-component system sensor histidine kinase DesK</fullName>
        <ecNumber evidence="7">2.7.13.3</ecNumber>
    </submittedName>
</protein>
<reference evidence="7 8" key="1">
    <citation type="submission" date="2020-07" db="EMBL/GenBank/DDBJ databases">
        <title>Genomic Encyclopedia of Type Strains, Phase IV (KMG-IV): sequencing the most valuable type-strain genomes for metagenomic binning, comparative biology and taxonomic classification.</title>
        <authorList>
            <person name="Goeker M."/>
        </authorList>
    </citation>
    <scope>NUCLEOTIDE SEQUENCE [LARGE SCALE GENOMIC DNA]</scope>
    <source>
        <strain evidence="7 8">DSM 45533</strain>
    </source>
</reference>
<feature type="domain" description="Signal transduction histidine kinase subgroup 3 dimerisation and phosphoacceptor" evidence="6">
    <location>
        <begin position="185"/>
        <end position="249"/>
    </location>
</feature>
<feature type="transmembrane region" description="Helical" evidence="5">
    <location>
        <begin position="119"/>
        <end position="141"/>
    </location>
</feature>
<keyword evidence="5" id="KW-0812">Transmembrane</keyword>
<dbReference type="EMBL" id="JACDUR010000001">
    <property type="protein sequence ID" value="MBA2889356.1"/>
    <property type="molecule type" value="Genomic_DNA"/>
</dbReference>
<evidence type="ECO:0000256" key="2">
    <source>
        <dbReference type="ARBA" id="ARBA00022777"/>
    </source>
</evidence>
<comment type="caution">
    <text evidence="7">The sequence shown here is derived from an EMBL/GenBank/DDBJ whole genome shotgun (WGS) entry which is preliminary data.</text>
</comment>
<dbReference type="AlphaFoldDB" id="A0A7W0CDW0"/>
<feature type="transmembrane region" description="Helical" evidence="5">
    <location>
        <begin position="34"/>
        <end position="53"/>
    </location>
</feature>
<dbReference type="InterPro" id="IPR050482">
    <property type="entry name" value="Sensor_HK_TwoCompSys"/>
</dbReference>
<organism evidence="7 8">
    <name type="scientific">Nonomuraea soli</name>
    <dbReference type="NCBI Taxonomy" id="1032476"/>
    <lineage>
        <taxon>Bacteria</taxon>
        <taxon>Bacillati</taxon>
        <taxon>Actinomycetota</taxon>
        <taxon>Actinomycetes</taxon>
        <taxon>Streptosporangiales</taxon>
        <taxon>Streptosporangiaceae</taxon>
        <taxon>Nonomuraea</taxon>
    </lineage>
</organism>
<dbReference type="GO" id="GO:0016020">
    <property type="term" value="C:membrane"/>
    <property type="evidence" value="ECO:0007669"/>
    <property type="project" value="InterPro"/>
</dbReference>
<keyword evidence="2 7" id="KW-0418">Kinase</keyword>
<keyword evidence="8" id="KW-1185">Reference proteome</keyword>
<evidence type="ECO:0000259" key="6">
    <source>
        <dbReference type="Pfam" id="PF07730"/>
    </source>
</evidence>
<keyword evidence="5" id="KW-1133">Transmembrane helix</keyword>
<accession>A0A7W0CDW0</accession>
<dbReference type="EC" id="2.7.13.3" evidence="7"/>
<dbReference type="Proteomes" id="UP000530928">
    <property type="component" value="Unassembled WGS sequence"/>
</dbReference>
<dbReference type="Gene3D" id="3.30.565.10">
    <property type="entry name" value="Histidine kinase-like ATPase, C-terminal domain"/>
    <property type="match status" value="1"/>
</dbReference>
<gene>
    <name evidence="7" type="ORF">HNR30_000691</name>
</gene>
<dbReference type="GO" id="GO:0000155">
    <property type="term" value="F:phosphorelay sensor kinase activity"/>
    <property type="evidence" value="ECO:0007669"/>
    <property type="project" value="InterPro"/>
</dbReference>
<evidence type="ECO:0000313" key="8">
    <source>
        <dbReference type="Proteomes" id="UP000530928"/>
    </source>
</evidence>
<keyword evidence="3" id="KW-0902">Two-component regulatory system</keyword>
<evidence type="ECO:0000313" key="7">
    <source>
        <dbReference type="EMBL" id="MBA2889356.1"/>
    </source>
</evidence>
<name>A0A7W0CDW0_9ACTN</name>
<dbReference type="PANTHER" id="PTHR24421:SF63">
    <property type="entry name" value="SENSOR HISTIDINE KINASE DESK"/>
    <property type="match status" value="1"/>
</dbReference>
<evidence type="ECO:0000256" key="4">
    <source>
        <dbReference type="SAM" id="MobiDB-lite"/>
    </source>
</evidence>
<proteinExistence type="predicted"/>
<dbReference type="PANTHER" id="PTHR24421">
    <property type="entry name" value="NITRATE/NITRITE SENSOR PROTEIN NARX-RELATED"/>
    <property type="match status" value="1"/>
</dbReference>
<dbReference type="RefSeq" id="WP_181608155.1">
    <property type="nucleotide sequence ID" value="NZ_BAABAM010000001.1"/>
</dbReference>
<feature type="region of interest" description="Disordered" evidence="4">
    <location>
        <begin position="327"/>
        <end position="366"/>
    </location>
</feature>
<sequence>MSITARRLAITVIAGFSLLYLTWATVLYLGRGIPWLSVTVALAVAGVCVPHFLNMRAALDGARPPLHPLPLLVQAVATFLPDAYLPDGWSGVTAPLLGGALLALVPLRFSIPMTLAMSGYHFAVLFDSAAASMLPAGVAIVTLTTNALNLFLGSTAIYALIRLVRVTAELEQARADLAEAAVLGERLRISRDLHDGLGRSLTAIALKGDLASRLLDRDPGAARVEVAELVSVAREAAQDVRKVARGYREISLAQETHRAVALLEASGVECQVNLAAAVLPRASEEALAWAVREAVTNVLRHSRATTCSITTVVGGGSAQLEVVNDGVSGGEANSGSAGPSHHDAAEANPRSSSVATRDGGVVEAGGGLTGLRERAEQAGGRSSACRDGGAFRVRVEVPA</sequence>
<feature type="transmembrane region" description="Helical" evidence="5">
    <location>
        <begin position="89"/>
        <end position="107"/>
    </location>
</feature>
<evidence type="ECO:0000256" key="5">
    <source>
        <dbReference type="SAM" id="Phobius"/>
    </source>
</evidence>
<evidence type="ECO:0000256" key="1">
    <source>
        <dbReference type="ARBA" id="ARBA00022679"/>
    </source>
</evidence>
<dbReference type="Pfam" id="PF07730">
    <property type="entry name" value="HisKA_3"/>
    <property type="match status" value="1"/>
</dbReference>